<comment type="caution">
    <text evidence="7">The sequence shown here is derived from an EMBL/GenBank/DDBJ whole genome shotgun (WGS) entry which is preliminary data.</text>
</comment>
<feature type="domain" description="SHSP" evidence="6">
    <location>
        <begin position="117"/>
        <end position="212"/>
    </location>
</feature>
<feature type="region of interest" description="Disordered" evidence="5">
    <location>
        <begin position="70"/>
        <end position="89"/>
    </location>
</feature>
<proteinExistence type="inferred from homology"/>
<evidence type="ECO:0000259" key="6">
    <source>
        <dbReference type="PROSITE" id="PS01031"/>
    </source>
</evidence>
<organism evidence="7 8">
    <name type="scientific">Eucalyptus globulus</name>
    <name type="common">Tasmanian blue gum</name>
    <dbReference type="NCBI Taxonomy" id="34317"/>
    <lineage>
        <taxon>Eukaryota</taxon>
        <taxon>Viridiplantae</taxon>
        <taxon>Streptophyta</taxon>
        <taxon>Embryophyta</taxon>
        <taxon>Tracheophyta</taxon>
        <taxon>Spermatophyta</taxon>
        <taxon>Magnoliopsida</taxon>
        <taxon>eudicotyledons</taxon>
        <taxon>Gunneridae</taxon>
        <taxon>Pentapetalae</taxon>
        <taxon>rosids</taxon>
        <taxon>malvids</taxon>
        <taxon>Myrtales</taxon>
        <taxon>Myrtaceae</taxon>
        <taxon>Myrtoideae</taxon>
        <taxon>Eucalypteae</taxon>
        <taxon>Eucalyptus</taxon>
    </lineage>
</organism>
<evidence type="ECO:0000256" key="4">
    <source>
        <dbReference type="RuleBase" id="RU003616"/>
    </source>
</evidence>
<keyword evidence="2" id="KW-0346">Stress response</keyword>
<keyword evidence="8" id="KW-1185">Reference proteome</keyword>
<evidence type="ECO:0000256" key="1">
    <source>
        <dbReference type="ARBA" id="ARBA00022946"/>
    </source>
</evidence>
<dbReference type="Pfam" id="PF00011">
    <property type="entry name" value="HSP20"/>
    <property type="match status" value="1"/>
</dbReference>
<protein>
    <recommendedName>
        <fullName evidence="6">SHSP domain-containing protein</fullName>
    </recommendedName>
</protein>
<evidence type="ECO:0000313" key="7">
    <source>
        <dbReference type="EMBL" id="KAL3743264.1"/>
    </source>
</evidence>
<comment type="similarity">
    <text evidence="3 4">Belongs to the small heat shock protein (HSP20) family.</text>
</comment>
<dbReference type="Proteomes" id="UP001634007">
    <property type="component" value="Unassembled WGS sequence"/>
</dbReference>
<reference evidence="7 8" key="1">
    <citation type="submission" date="2024-11" db="EMBL/GenBank/DDBJ databases">
        <title>Chromosome-level genome assembly of Eucalyptus globulus Labill. provides insights into its genome evolution.</title>
        <authorList>
            <person name="Li X."/>
        </authorList>
    </citation>
    <scope>NUCLEOTIDE SEQUENCE [LARGE SCALE GENOMIC DNA]</scope>
    <source>
        <strain evidence="7">CL2024</strain>
        <tissue evidence="7">Fresh tender leaves</tissue>
    </source>
</reference>
<dbReference type="InterPro" id="IPR008978">
    <property type="entry name" value="HSP20-like_chaperone"/>
</dbReference>
<gene>
    <name evidence="7" type="ORF">ACJRO7_018553</name>
</gene>
<dbReference type="PANTHER" id="PTHR46991">
    <property type="entry name" value="23.5 KDA HEAT SHOCK PROTEIN, MITOCHONDRIAL"/>
    <property type="match status" value="1"/>
</dbReference>
<dbReference type="InterPro" id="IPR002068">
    <property type="entry name" value="A-crystallin/Hsp20_dom"/>
</dbReference>
<feature type="region of interest" description="Disordered" evidence="5">
    <location>
        <begin position="161"/>
        <end position="180"/>
    </location>
</feature>
<dbReference type="InterPro" id="IPR044656">
    <property type="entry name" value="HSP14.7/HSP23.5/HSP23.6-like"/>
</dbReference>
<dbReference type="SUPFAM" id="SSF49764">
    <property type="entry name" value="HSP20-like chaperones"/>
    <property type="match status" value="1"/>
</dbReference>
<name>A0ABD3KY91_EUCGL</name>
<keyword evidence="1" id="KW-0809">Transit peptide</keyword>
<dbReference type="Gene3D" id="2.60.40.790">
    <property type="match status" value="1"/>
</dbReference>
<dbReference type="AlphaFoldDB" id="A0ABD3KY91"/>
<dbReference type="PROSITE" id="PS01031">
    <property type="entry name" value="SHSP"/>
    <property type="match status" value="1"/>
</dbReference>
<sequence>MASSLALRRAAAATATATATATAAASSGLLSRLSNPLRAASVAPHVARSIKTSSRVRYYDEDDSVEVKSRVEVEVEGGSDRPTAPRYQDQDLDVSDLLWPTRSLSEVLNQMDQFMGMGAAGWRRGWDVKEDDSVLILRLDMPGLGREDVKVLVEQNTLTIKGEGEKESEEEEEESRRRYSSRLNLPPYPYKLGEIKAVMENGVLKVVVPKVK</sequence>
<evidence type="ECO:0000313" key="8">
    <source>
        <dbReference type="Proteomes" id="UP001634007"/>
    </source>
</evidence>
<dbReference type="CDD" id="cd06464">
    <property type="entry name" value="ACD_sHsps-like"/>
    <property type="match status" value="1"/>
</dbReference>
<accession>A0ABD3KY91</accession>
<dbReference type="PANTHER" id="PTHR46991:SF11">
    <property type="entry name" value="SMALL HEAT SHOCK PROTEIN HSPF"/>
    <property type="match status" value="1"/>
</dbReference>
<evidence type="ECO:0000256" key="5">
    <source>
        <dbReference type="SAM" id="MobiDB-lite"/>
    </source>
</evidence>
<evidence type="ECO:0000256" key="2">
    <source>
        <dbReference type="ARBA" id="ARBA00023016"/>
    </source>
</evidence>
<evidence type="ECO:0000256" key="3">
    <source>
        <dbReference type="PROSITE-ProRule" id="PRU00285"/>
    </source>
</evidence>
<dbReference type="EMBL" id="JBJKBG010000004">
    <property type="protein sequence ID" value="KAL3743264.1"/>
    <property type="molecule type" value="Genomic_DNA"/>
</dbReference>